<organism evidence="2 3">
    <name type="scientific">Streptomyces boetiae</name>
    <dbReference type="NCBI Taxonomy" id="3075541"/>
    <lineage>
        <taxon>Bacteria</taxon>
        <taxon>Bacillati</taxon>
        <taxon>Actinomycetota</taxon>
        <taxon>Actinomycetes</taxon>
        <taxon>Kitasatosporales</taxon>
        <taxon>Streptomycetaceae</taxon>
        <taxon>Streptomyces</taxon>
    </lineage>
</organism>
<name>A0ABU2LB00_9ACTN</name>
<dbReference type="RefSeq" id="WP_311631407.1">
    <property type="nucleotide sequence ID" value="NZ_JAVREN010000022.1"/>
</dbReference>
<feature type="region of interest" description="Disordered" evidence="1">
    <location>
        <begin position="24"/>
        <end position="54"/>
    </location>
</feature>
<proteinExistence type="predicted"/>
<accession>A0ABU2LB00</accession>
<reference evidence="3" key="1">
    <citation type="submission" date="2023-07" db="EMBL/GenBank/DDBJ databases">
        <title>30 novel species of actinomycetes from the DSMZ collection.</title>
        <authorList>
            <person name="Nouioui I."/>
        </authorList>
    </citation>
    <scope>NUCLEOTIDE SEQUENCE [LARGE SCALE GENOMIC DNA]</scope>
    <source>
        <strain evidence="3">DSM 44917</strain>
    </source>
</reference>
<dbReference type="Proteomes" id="UP001183388">
    <property type="component" value="Unassembled WGS sequence"/>
</dbReference>
<sequence length="54" mass="5619">MQNSNTTASRDALLVAVEELGSVHDRFDSTRSDPPADATGDAPWPTGDTYGPGA</sequence>
<protein>
    <submittedName>
        <fullName evidence="2">Uncharacterized protein</fullName>
    </submittedName>
</protein>
<evidence type="ECO:0000313" key="3">
    <source>
        <dbReference type="Proteomes" id="UP001183388"/>
    </source>
</evidence>
<gene>
    <name evidence="2" type="ORF">RM780_16025</name>
</gene>
<dbReference type="EMBL" id="JAVREN010000022">
    <property type="protein sequence ID" value="MDT0308458.1"/>
    <property type="molecule type" value="Genomic_DNA"/>
</dbReference>
<evidence type="ECO:0000313" key="2">
    <source>
        <dbReference type="EMBL" id="MDT0308458.1"/>
    </source>
</evidence>
<evidence type="ECO:0000256" key="1">
    <source>
        <dbReference type="SAM" id="MobiDB-lite"/>
    </source>
</evidence>
<comment type="caution">
    <text evidence="2">The sequence shown here is derived from an EMBL/GenBank/DDBJ whole genome shotgun (WGS) entry which is preliminary data.</text>
</comment>
<keyword evidence="3" id="KW-1185">Reference proteome</keyword>